<dbReference type="RefSeq" id="WP_050371619.1">
    <property type="nucleotide sequence ID" value="NZ_KQ257821.1"/>
</dbReference>
<accession>A0A0L0K6P5</accession>
<dbReference type="OrthoDB" id="3210164at2"/>
<dbReference type="AlphaFoldDB" id="A0A0L0K6P5"/>
<protein>
    <submittedName>
        <fullName evidence="2">Alpha/beta hydrolase</fullName>
    </submittedName>
</protein>
<dbReference type="Proteomes" id="UP000037151">
    <property type="component" value="Unassembled WGS sequence"/>
</dbReference>
<reference evidence="3" key="1">
    <citation type="submission" date="2014-07" db="EMBL/GenBank/DDBJ databases">
        <title>Genome sequencing of plant-pathogenic Streptomyces species.</title>
        <authorList>
            <person name="Harrison J."/>
            <person name="Sapp M."/>
            <person name="Thwaites R."/>
            <person name="Studholme D.J."/>
        </authorList>
    </citation>
    <scope>NUCLEOTIDE SEQUENCE [LARGE SCALE GENOMIC DNA]</scope>
    <source>
        <strain evidence="3">NCPPB 4445</strain>
    </source>
</reference>
<dbReference type="PANTHER" id="PTHR43433">
    <property type="entry name" value="HYDROLASE, ALPHA/BETA FOLD FAMILY PROTEIN"/>
    <property type="match status" value="1"/>
</dbReference>
<gene>
    <name evidence="2" type="ORF">IQ63_18355</name>
</gene>
<dbReference type="PANTHER" id="PTHR43433:SF5">
    <property type="entry name" value="AB HYDROLASE-1 DOMAIN-CONTAINING PROTEIN"/>
    <property type="match status" value="1"/>
</dbReference>
<organism evidence="2 3">
    <name type="scientific">Streptomyces acidiscabies</name>
    <dbReference type="NCBI Taxonomy" id="42234"/>
    <lineage>
        <taxon>Bacteria</taxon>
        <taxon>Bacillati</taxon>
        <taxon>Actinomycetota</taxon>
        <taxon>Actinomycetes</taxon>
        <taxon>Kitasatosporales</taxon>
        <taxon>Streptomycetaceae</taxon>
        <taxon>Streptomyces</taxon>
    </lineage>
</organism>
<evidence type="ECO:0000313" key="2">
    <source>
        <dbReference type="EMBL" id="KND33777.1"/>
    </source>
</evidence>
<name>A0A0L0K6P5_9ACTN</name>
<keyword evidence="2" id="KW-0378">Hydrolase</keyword>
<dbReference type="InterPro" id="IPR050471">
    <property type="entry name" value="AB_hydrolase"/>
</dbReference>
<dbReference type="InterPro" id="IPR029058">
    <property type="entry name" value="AB_hydrolase_fold"/>
</dbReference>
<dbReference type="Gene3D" id="3.40.50.1820">
    <property type="entry name" value="alpha/beta hydrolase"/>
    <property type="match status" value="1"/>
</dbReference>
<dbReference type="Pfam" id="PF00561">
    <property type="entry name" value="Abhydrolase_1"/>
    <property type="match status" value="1"/>
</dbReference>
<evidence type="ECO:0000259" key="1">
    <source>
        <dbReference type="Pfam" id="PF00561"/>
    </source>
</evidence>
<feature type="domain" description="AB hydrolase-1" evidence="1">
    <location>
        <begin position="27"/>
        <end position="141"/>
    </location>
</feature>
<evidence type="ECO:0000313" key="3">
    <source>
        <dbReference type="Proteomes" id="UP000037151"/>
    </source>
</evidence>
<comment type="caution">
    <text evidence="2">The sequence shown here is derived from an EMBL/GenBank/DDBJ whole genome shotgun (WGS) entry which is preliminary data.</text>
</comment>
<dbReference type="InterPro" id="IPR000073">
    <property type="entry name" value="AB_hydrolase_1"/>
</dbReference>
<sequence>MNSPARAGTLPAPGATLYYEVRGTEGPPLLLLAGGNSDAAVFTDLADELAKDHRVISCDPRGNSRSVLTGPPVDQRIEEHGADIARLLDHLVPEDEPARIFGSCSGSLAALHFASLHPHRIAALIVHEPPSVRLLPDADDFLALIDRTQKTLHEQGEAAAMEALSALFGGRPAPDLPEAHDNTHFFLAHMLHPSSTHLPDLTATAPLTGRLAIAGGEGSRDQTIHRPALELAAQLGLELVEFPGGHVGYARYPREFADRLRSLMTDLSD</sequence>
<dbReference type="PATRIC" id="fig|42234.21.peg.3784"/>
<dbReference type="SUPFAM" id="SSF53474">
    <property type="entry name" value="alpha/beta-Hydrolases"/>
    <property type="match status" value="1"/>
</dbReference>
<dbReference type="GO" id="GO:0046503">
    <property type="term" value="P:glycerolipid catabolic process"/>
    <property type="evidence" value="ECO:0007669"/>
    <property type="project" value="TreeGrafter"/>
</dbReference>
<dbReference type="EMBL" id="JPPY01000121">
    <property type="protein sequence ID" value="KND33777.1"/>
    <property type="molecule type" value="Genomic_DNA"/>
</dbReference>
<dbReference type="GO" id="GO:0004806">
    <property type="term" value="F:triacylglycerol lipase activity"/>
    <property type="evidence" value="ECO:0007669"/>
    <property type="project" value="TreeGrafter"/>
</dbReference>
<proteinExistence type="predicted"/>